<dbReference type="CDD" id="cd17589">
    <property type="entry name" value="REC_TPR"/>
    <property type="match status" value="1"/>
</dbReference>
<dbReference type="InterPro" id="IPR019734">
    <property type="entry name" value="TPR_rpt"/>
</dbReference>
<dbReference type="PROSITE" id="PS50110">
    <property type="entry name" value="RESPONSE_REGULATORY"/>
    <property type="match status" value="1"/>
</dbReference>
<dbReference type="InterPro" id="IPR001789">
    <property type="entry name" value="Sig_transdc_resp-reg_receiver"/>
</dbReference>
<dbReference type="AlphaFoldDB" id="A0AAN2BJ08"/>
<dbReference type="Pfam" id="PF00072">
    <property type="entry name" value="Response_reg"/>
    <property type="match status" value="1"/>
</dbReference>
<dbReference type="Proteomes" id="UP001320119">
    <property type="component" value="Chromosome"/>
</dbReference>
<keyword evidence="1" id="KW-0597">Phosphoprotein</keyword>
<evidence type="ECO:0000259" key="2">
    <source>
        <dbReference type="PROSITE" id="PS50110"/>
    </source>
</evidence>
<evidence type="ECO:0000313" key="3">
    <source>
        <dbReference type="EMBL" id="BCD96525.1"/>
    </source>
</evidence>
<keyword evidence="4" id="KW-1185">Reference proteome</keyword>
<evidence type="ECO:0000256" key="1">
    <source>
        <dbReference type="PROSITE-ProRule" id="PRU00169"/>
    </source>
</evidence>
<dbReference type="Pfam" id="PF13432">
    <property type="entry name" value="TPR_16"/>
    <property type="match status" value="1"/>
</dbReference>
<feature type="modified residue" description="4-aspartylphosphate" evidence="1">
    <location>
        <position position="60"/>
    </location>
</feature>
<dbReference type="SUPFAM" id="SSF52172">
    <property type="entry name" value="CheY-like"/>
    <property type="match status" value="1"/>
</dbReference>
<proteinExistence type="predicted"/>
<reference evidence="3 4" key="1">
    <citation type="journal article" date="2022" name="IScience">
        <title>An ultrasensitive nanofiber-based assay for enzymatic hydrolysis and deep-sea microbial degradation of cellulose.</title>
        <authorList>
            <person name="Tsudome M."/>
            <person name="Tachioka M."/>
            <person name="Miyazaki M."/>
            <person name="Uchimura K."/>
            <person name="Tsuda M."/>
            <person name="Takaki Y."/>
            <person name="Deguchi S."/>
        </authorList>
    </citation>
    <scope>NUCLEOTIDE SEQUENCE [LARGE SCALE GENOMIC DNA]</scope>
    <source>
        <strain evidence="3 4">GE09</strain>
    </source>
</reference>
<dbReference type="PANTHER" id="PTHR43228">
    <property type="entry name" value="TWO-COMPONENT RESPONSE REGULATOR"/>
    <property type="match status" value="1"/>
</dbReference>
<feature type="domain" description="Response regulatory" evidence="2">
    <location>
        <begin position="10"/>
        <end position="129"/>
    </location>
</feature>
<dbReference type="SMART" id="SM00028">
    <property type="entry name" value="TPR"/>
    <property type="match status" value="3"/>
</dbReference>
<dbReference type="GO" id="GO:0000160">
    <property type="term" value="P:phosphorelay signal transduction system"/>
    <property type="evidence" value="ECO:0007669"/>
    <property type="project" value="InterPro"/>
</dbReference>
<protein>
    <recommendedName>
        <fullName evidence="2">Response regulatory domain-containing protein</fullName>
    </recommendedName>
</protein>
<sequence>MGAFAGENLRFLIVEDSSFFRSAVNGMLNSFGVTKIEAVQNGNQAMEACRSHHYDVVLCDYDLGKGQTGQQLLEALRHNQIINRTTLFVMVTADTSRQAVLASSECAADDYLTKPINAVVLKRRVGRLVTLSKQFSPVFKALDHNDTEQAIQYLELLAEPPLRNASYASKLLGEVLLQANQIDRAEQHYQKIVADKPLEWARLGLAFVAQARGQLDDANAIFTAISRDNPFCLAAFDGLAKNYHLQDDFINLQKAIAAAVKASPASILRQKNLANIAEQNGDIPTALDALRECVRLGYHSCYGDWQDAYRLGMNTADMPAALLEEKDKLPEEALKILKAATNYFDVSNEDLLRMQFLQGRLQFLSHQGALGEQSIYKAEALYCELEQGDVVTDIARVKAIRTLKENTRAEELTQDLKEQYSDDQKALQKLDEILDEPASKKNRRILAETNKKGIQLYSEKKFDEAIHCFQRAQVLFPRHLGIQLNICQAYIGKHNRGDAGDIDQIVQEMLATIRNQLTPSDPQFARYKKLQEMARTI</sequence>
<evidence type="ECO:0000313" key="4">
    <source>
        <dbReference type="Proteomes" id="UP001320119"/>
    </source>
</evidence>
<dbReference type="SUPFAM" id="SSF48452">
    <property type="entry name" value="TPR-like"/>
    <property type="match status" value="2"/>
</dbReference>
<dbReference type="EMBL" id="AP023086">
    <property type="protein sequence ID" value="BCD96525.1"/>
    <property type="molecule type" value="Genomic_DNA"/>
</dbReference>
<gene>
    <name evidence="3" type="ORF">MARGE09_P0725</name>
</gene>
<accession>A0AAN2BJ08</accession>
<dbReference type="InterPro" id="IPR011990">
    <property type="entry name" value="TPR-like_helical_dom_sf"/>
</dbReference>
<dbReference type="KEGG" id="marq:MARGE09_P0725"/>
<dbReference type="InterPro" id="IPR052048">
    <property type="entry name" value="ST_Response_Regulator"/>
</dbReference>
<organism evidence="3 4">
    <name type="scientific">Marinagarivorans cellulosilyticus</name>
    <dbReference type="NCBI Taxonomy" id="2721545"/>
    <lineage>
        <taxon>Bacteria</taxon>
        <taxon>Pseudomonadati</taxon>
        <taxon>Pseudomonadota</taxon>
        <taxon>Gammaproteobacteria</taxon>
        <taxon>Cellvibrionales</taxon>
        <taxon>Cellvibrionaceae</taxon>
        <taxon>Marinagarivorans</taxon>
    </lineage>
</organism>
<dbReference type="PANTHER" id="PTHR43228:SF1">
    <property type="entry name" value="TWO-COMPONENT RESPONSE REGULATOR ARR22"/>
    <property type="match status" value="1"/>
</dbReference>
<dbReference type="Gene3D" id="1.25.40.10">
    <property type="entry name" value="Tetratricopeptide repeat domain"/>
    <property type="match status" value="2"/>
</dbReference>
<dbReference type="SMART" id="SM00448">
    <property type="entry name" value="REC"/>
    <property type="match status" value="1"/>
</dbReference>
<dbReference type="Gene3D" id="3.40.50.2300">
    <property type="match status" value="1"/>
</dbReference>
<dbReference type="InterPro" id="IPR011006">
    <property type="entry name" value="CheY-like_superfamily"/>
</dbReference>
<name>A0AAN2BJ08_9GAMM</name>
<dbReference type="RefSeq" id="WP_236986021.1">
    <property type="nucleotide sequence ID" value="NZ_AP023086.1"/>
</dbReference>